<evidence type="ECO:0000256" key="2">
    <source>
        <dbReference type="ARBA" id="ARBA00004236"/>
    </source>
</evidence>
<dbReference type="Gene3D" id="3.40.710.10">
    <property type="entry name" value="DD-peptidase/beta-lactamase superfamily"/>
    <property type="match status" value="1"/>
</dbReference>
<organism evidence="15 16">
    <name type="scientific">Candidatus Ornithomonoglobus merdipullorum</name>
    <dbReference type="NCBI Taxonomy" id="2840895"/>
    <lineage>
        <taxon>Bacteria</taxon>
        <taxon>Bacillati</taxon>
        <taxon>Bacillota</taxon>
        <taxon>Clostridia</taxon>
        <taxon>Candidatus Ornithomonoglobus</taxon>
    </lineage>
</organism>
<keyword evidence="10" id="KW-0961">Cell wall biogenesis/degradation</keyword>
<keyword evidence="5 12" id="KW-0812">Transmembrane</keyword>
<comment type="caution">
    <text evidence="15">The sequence shown here is derived from an EMBL/GenBank/DDBJ whole genome shotgun (WGS) entry which is preliminary data.</text>
</comment>
<dbReference type="Pfam" id="PF03717">
    <property type="entry name" value="PBP_dimer"/>
    <property type="match status" value="1"/>
</dbReference>
<feature type="domain" description="Penicillin-binding protein dimerisation" evidence="14">
    <location>
        <begin position="52"/>
        <end position="296"/>
    </location>
</feature>
<dbReference type="EMBL" id="DVNB01000026">
    <property type="protein sequence ID" value="HIU56681.1"/>
    <property type="molecule type" value="Genomic_DNA"/>
</dbReference>
<gene>
    <name evidence="15" type="ORF">IAA61_02560</name>
</gene>
<evidence type="ECO:0000259" key="13">
    <source>
        <dbReference type="Pfam" id="PF00905"/>
    </source>
</evidence>
<dbReference type="Gene3D" id="1.10.10.1230">
    <property type="entry name" value="Penicillin-binding protein, N-terminal non-catalytic domain, head sub-domain"/>
    <property type="match status" value="1"/>
</dbReference>
<evidence type="ECO:0000256" key="1">
    <source>
        <dbReference type="ARBA" id="ARBA00004167"/>
    </source>
</evidence>
<dbReference type="Gene3D" id="3.90.1310.10">
    <property type="entry name" value="Penicillin-binding protein 2a (Domain 2)"/>
    <property type="match status" value="1"/>
</dbReference>
<dbReference type="Proteomes" id="UP000824109">
    <property type="component" value="Unassembled WGS sequence"/>
</dbReference>
<dbReference type="GO" id="GO:0008658">
    <property type="term" value="F:penicillin binding"/>
    <property type="evidence" value="ECO:0007669"/>
    <property type="project" value="InterPro"/>
</dbReference>
<dbReference type="SUPFAM" id="SSF56519">
    <property type="entry name" value="Penicillin binding protein dimerisation domain"/>
    <property type="match status" value="1"/>
</dbReference>
<comment type="similarity">
    <text evidence="3">Belongs to the transpeptidase family.</text>
</comment>
<sequence>MPDSKYRFLIIKIMAFLMLAAIVARLFSLQIIDGESYLATSNARLNTTIVNKAERGDILDRYGNTLVTNETGYSVTLRKTDADDAELNNIISKTVEIIYNTGNRTVDTLPISEFAPYRFTFEDSNGDGSSEDEKAAWFADNKYLNEYISADMDAADVLFAYQSIYNVEGAFDSEHTRRIIGIRYEADVMGYSSSNPITIASDVSIDAVTQLKELQDSLRGVSVTEEYIRTYTKPGFATHILGRIGSISSDEYEERRDEGYSINDMIGKQGIEAWAESYLRGEDGTSGTTTVIDGEEVVLTEDVDPVPGNYVMLTIDSDLQSTLEQSLESTIRSIGNDCDAGAGVVLDVNTGDCLAIASYPTYDMSRFDEDYSELLNDERNPMVNRAVSGLYSPGSTFKPLVAIAGLQTGAVSLNEQIECTGIYSYYEDYQPTCWIWSESHLTHGQQNVTQAIENSCNVFFYELGRRLGIDTLDEYAKKFGLGENTGIELYEETAGHMASPEYKKEVVSNVIDSEWFGGDTLQAAIGQSYSLFTPVQLADYCATIANGGTRYKVNLIKSIRSSVDGSLIEEFTPQTEEEVDIDEETMQRIHDGMKRVVDDGSASSIFDGYPIQVGGKTGTAQLGSGSNNAIFIAFAPFDDPEIAIAVVLEHGVRGSNAGRVARDVFDQYFFGGSQNAIATSQPQATGAAGTEEDIIARPEDTAVPSGSGTGLMR</sequence>
<feature type="domain" description="Penicillin-binding protein transpeptidase" evidence="13">
    <location>
        <begin position="341"/>
        <end position="665"/>
    </location>
</feature>
<evidence type="ECO:0000256" key="12">
    <source>
        <dbReference type="SAM" id="Phobius"/>
    </source>
</evidence>
<dbReference type="Pfam" id="PF00905">
    <property type="entry name" value="Transpeptidase"/>
    <property type="match status" value="1"/>
</dbReference>
<dbReference type="GO" id="GO:0071972">
    <property type="term" value="F:peptidoglycan L,D-transpeptidase activity"/>
    <property type="evidence" value="ECO:0007669"/>
    <property type="project" value="TreeGrafter"/>
</dbReference>
<comment type="subcellular location">
    <subcellularLocation>
        <location evidence="2">Cell membrane</location>
    </subcellularLocation>
    <subcellularLocation>
        <location evidence="1">Membrane</location>
        <topology evidence="1">Single-pass membrane protein</topology>
    </subcellularLocation>
</comment>
<feature type="region of interest" description="Disordered" evidence="11">
    <location>
        <begin position="680"/>
        <end position="713"/>
    </location>
</feature>
<accession>A0A9D1MAH3</accession>
<evidence type="ECO:0000259" key="14">
    <source>
        <dbReference type="Pfam" id="PF03717"/>
    </source>
</evidence>
<protein>
    <recommendedName>
        <fullName evidence="17">Penicillin-binding protein 2</fullName>
    </recommendedName>
</protein>
<reference evidence="15" key="2">
    <citation type="journal article" date="2021" name="PeerJ">
        <title>Extensive microbial diversity within the chicken gut microbiome revealed by metagenomics and culture.</title>
        <authorList>
            <person name="Gilroy R."/>
            <person name="Ravi A."/>
            <person name="Getino M."/>
            <person name="Pursley I."/>
            <person name="Horton D.L."/>
            <person name="Alikhan N.F."/>
            <person name="Baker D."/>
            <person name="Gharbi K."/>
            <person name="Hall N."/>
            <person name="Watson M."/>
            <person name="Adriaenssens E.M."/>
            <person name="Foster-Nyarko E."/>
            <person name="Jarju S."/>
            <person name="Secka A."/>
            <person name="Antonio M."/>
            <person name="Oren A."/>
            <person name="Chaudhuri R.R."/>
            <person name="La Ragione R."/>
            <person name="Hildebrand F."/>
            <person name="Pallen M.J."/>
        </authorList>
    </citation>
    <scope>NUCLEOTIDE SEQUENCE</scope>
    <source>
        <strain evidence="15">USAMLcec3-3695</strain>
    </source>
</reference>
<keyword evidence="7" id="KW-0573">Peptidoglycan synthesis</keyword>
<evidence type="ECO:0008006" key="17">
    <source>
        <dbReference type="Google" id="ProtNLM"/>
    </source>
</evidence>
<keyword evidence="6" id="KW-0133">Cell shape</keyword>
<evidence type="ECO:0000256" key="5">
    <source>
        <dbReference type="ARBA" id="ARBA00022692"/>
    </source>
</evidence>
<evidence type="ECO:0000313" key="15">
    <source>
        <dbReference type="EMBL" id="HIU56681.1"/>
    </source>
</evidence>
<dbReference type="InterPro" id="IPR012338">
    <property type="entry name" value="Beta-lactam/transpept-like"/>
</dbReference>
<dbReference type="GO" id="GO:0005886">
    <property type="term" value="C:plasma membrane"/>
    <property type="evidence" value="ECO:0007669"/>
    <property type="project" value="UniProtKB-SubCell"/>
</dbReference>
<dbReference type="SUPFAM" id="SSF56601">
    <property type="entry name" value="beta-lactamase/transpeptidase-like"/>
    <property type="match status" value="1"/>
</dbReference>
<evidence type="ECO:0000256" key="9">
    <source>
        <dbReference type="ARBA" id="ARBA00023136"/>
    </source>
</evidence>
<dbReference type="InterPro" id="IPR036138">
    <property type="entry name" value="PBP_dimer_sf"/>
</dbReference>
<name>A0A9D1MAH3_9FIRM</name>
<evidence type="ECO:0000256" key="6">
    <source>
        <dbReference type="ARBA" id="ARBA00022960"/>
    </source>
</evidence>
<dbReference type="GO" id="GO:0071555">
    <property type="term" value="P:cell wall organization"/>
    <property type="evidence" value="ECO:0007669"/>
    <property type="project" value="UniProtKB-KW"/>
</dbReference>
<dbReference type="InterPro" id="IPR005311">
    <property type="entry name" value="PBP_dimer"/>
</dbReference>
<keyword evidence="9 12" id="KW-0472">Membrane</keyword>
<evidence type="ECO:0000256" key="10">
    <source>
        <dbReference type="ARBA" id="ARBA00023316"/>
    </source>
</evidence>
<dbReference type="InterPro" id="IPR050515">
    <property type="entry name" value="Beta-lactam/transpept"/>
</dbReference>
<evidence type="ECO:0000256" key="3">
    <source>
        <dbReference type="ARBA" id="ARBA00007171"/>
    </source>
</evidence>
<dbReference type="AlphaFoldDB" id="A0A9D1MAH3"/>
<feature type="transmembrane region" description="Helical" evidence="12">
    <location>
        <begin position="9"/>
        <end position="27"/>
    </location>
</feature>
<reference evidence="15" key="1">
    <citation type="submission" date="2020-10" db="EMBL/GenBank/DDBJ databases">
        <authorList>
            <person name="Gilroy R."/>
        </authorList>
    </citation>
    <scope>NUCLEOTIDE SEQUENCE</scope>
    <source>
        <strain evidence="15">USAMLcec3-3695</strain>
    </source>
</reference>
<proteinExistence type="inferred from homology"/>
<dbReference type="GO" id="GO:0009252">
    <property type="term" value="P:peptidoglycan biosynthetic process"/>
    <property type="evidence" value="ECO:0007669"/>
    <property type="project" value="UniProtKB-KW"/>
</dbReference>
<dbReference type="PANTHER" id="PTHR30627:SF2">
    <property type="entry name" value="PEPTIDOGLYCAN D,D-TRANSPEPTIDASE MRDA"/>
    <property type="match status" value="1"/>
</dbReference>
<evidence type="ECO:0000256" key="7">
    <source>
        <dbReference type="ARBA" id="ARBA00022984"/>
    </source>
</evidence>
<dbReference type="PANTHER" id="PTHR30627">
    <property type="entry name" value="PEPTIDOGLYCAN D,D-TRANSPEPTIDASE"/>
    <property type="match status" value="1"/>
</dbReference>
<evidence type="ECO:0000313" key="16">
    <source>
        <dbReference type="Proteomes" id="UP000824109"/>
    </source>
</evidence>
<keyword evidence="4" id="KW-1003">Cell membrane</keyword>
<evidence type="ECO:0000256" key="11">
    <source>
        <dbReference type="SAM" id="MobiDB-lite"/>
    </source>
</evidence>
<dbReference type="InterPro" id="IPR001460">
    <property type="entry name" value="PCN-bd_Tpept"/>
</dbReference>
<keyword evidence="8 12" id="KW-1133">Transmembrane helix</keyword>
<evidence type="ECO:0000256" key="4">
    <source>
        <dbReference type="ARBA" id="ARBA00022475"/>
    </source>
</evidence>
<evidence type="ECO:0000256" key="8">
    <source>
        <dbReference type="ARBA" id="ARBA00022989"/>
    </source>
</evidence>
<dbReference type="GO" id="GO:0008360">
    <property type="term" value="P:regulation of cell shape"/>
    <property type="evidence" value="ECO:0007669"/>
    <property type="project" value="UniProtKB-KW"/>
</dbReference>